<proteinExistence type="inferred from homology"/>
<keyword evidence="5" id="KW-0460">Magnesium</keyword>
<feature type="transmembrane region" description="Helical" evidence="5">
    <location>
        <begin position="276"/>
        <end position="297"/>
    </location>
</feature>
<dbReference type="Proteomes" id="UP000015105">
    <property type="component" value="Chromosome 3D"/>
</dbReference>
<comment type="similarity">
    <text evidence="5">Belongs to the NIPA (TC 2.A.7) family.</text>
</comment>
<evidence type="ECO:0000256" key="2">
    <source>
        <dbReference type="ARBA" id="ARBA00022692"/>
    </source>
</evidence>
<keyword evidence="3 5" id="KW-1133">Transmembrane helix</keyword>
<keyword evidence="4 5" id="KW-0472">Membrane</keyword>
<evidence type="ECO:0000256" key="1">
    <source>
        <dbReference type="ARBA" id="ARBA00004141"/>
    </source>
</evidence>
<reference evidence="7" key="4">
    <citation type="submission" date="2019-03" db="UniProtKB">
        <authorList>
            <consortium name="EnsemblPlants"/>
        </authorList>
    </citation>
    <scope>IDENTIFICATION</scope>
</reference>
<comment type="caution">
    <text evidence="5">Lacks conserved residue(s) required for the propagation of feature annotation.</text>
</comment>
<reference evidence="8" key="1">
    <citation type="journal article" date="2014" name="Science">
        <title>Ancient hybridizations among the ancestral genomes of bread wheat.</title>
        <authorList>
            <consortium name="International Wheat Genome Sequencing Consortium,"/>
            <person name="Marcussen T."/>
            <person name="Sandve S.R."/>
            <person name="Heier L."/>
            <person name="Spannagl M."/>
            <person name="Pfeifer M."/>
            <person name="Jakobsen K.S."/>
            <person name="Wulff B.B."/>
            <person name="Steuernagel B."/>
            <person name="Mayer K.F."/>
            <person name="Olsen O.A."/>
        </authorList>
    </citation>
    <scope>NUCLEOTIDE SEQUENCE [LARGE SCALE GENOMIC DNA]</scope>
    <source>
        <strain evidence="8">cv. AL8/78</strain>
    </source>
</reference>
<comment type="function">
    <text evidence="5">Acts as a Mg(2+) transporter. Can also transport other divalent cations such as Fe(2+), Sr(2+), Ba(2+), Mn(2+) and Co(2+) but to a much less extent than Mg(2+).</text>
</comment>
<name>A0A453F953_AEGTS</name>
<dbReference type="PANTHER" id="PTHR12570:SF65">
    <property type="entry name" value="MAGNESIUM TRANSPORTER NIPA9-RELATED"/>
    <property type="match status" value="1"/>
</dbReference>
<comment type="subunit">
    <text evidence="5">Homodimer.</text>
</comment>
<feature type="transmembrane region" description="Helical" evidence="5">
    <location>
        <begin position="309"/>
        <end position="335"/>
    </location>
</feature>
<dbReference type="Gramene" id="AET3Gv20613400.3">
    <property type="protein sequence ID" value="AET3Gv20613400.3"/>
    <property type="gene ID" value="AET3Gv20613400"/>
</dbReference>
<keyword evidence="5" id="KW-1003">Cell membrane</keyword>
<evidence type="ECO:0000313" key="7">
    <source>
        <dbReference type="EnsemblPlants" id="AET3Gv20613400.3"/>
    </source>
</evidence>
<organism evidence="7 8">
    <name type="scientific">Aegilops tauschii subsp. strangulata</name>
    <name type="common">Goatgrass</name>
    <dbReference type="NCBI Taxonomy" id="200361"/>
    <lineage>
        <taxon>Eukaryota</taxon>
        <taxon>Viridiplantae</taxon>
        <taxon>Streptophyta</taxon>
        <taxon>Embryophyta</taxon>
        <taxon>Tracheophyta</taxon>
        <taxon>Spermatophyta</taxon>
        <taxon>Magnoliopsida</taxon>
        <taxon>Liliopsida</taxon>
        <taxon>Poales</taxon>
        <taxon>Poaceae</taxon>
        <taxon>BOP clade</taxon>
        <taxon>Pooideae</taxon>
        <taxon>Triticodae</taxon>
        <taxon>Triticeae</taxon>
        <taxon>Triticinae</taxon>
        <taxon>Aegilops</taxon>
    </lineage>
</organism>
<feature type="transmembrane region" description="Helical" evidence="5">
    <location>
        <begin position="174"/>
        <end position="193"/>
    </location>
</feature>
<feature type="transmembrane region" description="Helical" evidence="5">
    <location>
        <begin position="245"/>
        <end position="264"/>
    </location>
</feature>
<evidence type="ECO:0000256" key="4">
    <source>
        <dbReference type="ARBA" id="ARBA00023136"/>
    </source>
</evidence>
<evidence type="ECO:0000256" key="6">
    <source>
        <dbReference type="SAM" id="MobiDB-lite"/>
    </source>
</evidence>
<comment type="subcellular location">
    <subcellularLocation>
        <location evidence="5">Cell membrane</location>
        <topology evidence="5">Multi-pass membrane protein</topology>
    </subcellularLocation>
    <subcellularLocation>
        <location evidence="5">Early endosome</location>
    </subcellularLocation>
    <subcellularLocation>
        <location evidence="1">Membrane</location>
        <topology evidence="1">Multi-pass membrane protein</topology>
    </subcellularLocation>
</comment>
<feature type="transmembrane region" description="Helical" evidence="5">
    <location>
        <begin position="214"/>
        <end position="233"/>
    </location>
</feature>
<feature type="transmembrane region" description="Helical" evidence="5">
    <location>
        <begin position="116"/>
        <end position="136"/>
    </location>
</feature>
<dbReference type="GO" id="GO:0015095">
    <property type="term" value="F:magnesium ion transmembrane transporter activity"/>
    <property type="evidence" value="ECO:0007669"/>
    <property type="project" value="UniProtKB-UniRule"/>
</dbReference>
<dbReference type="AlphaFoldDB" id="A0A453F953"/>
<dbReference type="InterPro" id="IPR008521">
    <property type="entry name" value="Mg_trans_NIPA"/>
</dbReference>
<dbReference type="PANTHER" id="PTHR12570">
    <property type="match status" value="1"/>
</dbReference>
<keyword evidence="8" id="KW-1185">Reference proteome</keyword>
<dbReference type="EnsemblPlants" id="AET3Gv20613400.3">
    <property type="protein sequence ID" value="AET3Gv20613400.3"/>
    <property type="gene ID" value="AET3Gv20613400"/>
</dbReference>
<reference evidence="8" key="2">
    <citation type="journal article" date="2017" name="Nat. Plants">
        <title>The Aegilops tauschii genome reveals multiple impacts of transposons.</title>
        <authorList>
            <person name="Zhao G."/>
            <person name="Zou C."/>
            <person name="Li K."/>
            <person name="Wang K."/>
            <person name="Li T."/>
            <person name="Gao L."/>
            <person name="Zhang X."/>
            <person name="Wang H."/>
            <person name="Yang Z."/>
            <person name="Liu X."/>
            <person name="Jiang W."/>
            <person name="Mao L."/>
            <person name="Kong X."/>
            <person name="Jiao Y."/>
            <person name="Jia J."/>
        </authorList>
    </citation>
    <scope>NUCLEOTIDE SEQUENCE [LARGE SCALE GENOMIC DNA]</scope>
    <source>
        <strain evidence="8">cv. AL8/78</strain>
    </source>
</reference>
<reference evidence="7" key="3">
    <citation type="journal article" date="2017" name="Nature">
        <title>Genome sequence of the progenitor of the wheat D genome Aegilops tauschii.</title>
        <authorList>
            <person name="Luo M.C."/>
            <person name="Gu Y.Q."/>
            <person name="Puiu D."/>
            <person name="Wang H."/>
            <person name="Twardziok S.O."/>
            <person name="Deal K.R."/>
            <person name="Huo N."/>
            <person name="Zhu T."/>
            <person name="Wang L."/>
            <person name="Wang Y."/>
            <person name="McGuire P.E."/>
            <person name="Liu S."/>
            <person name="Long H."/>
            <person name="Ramasamy R.K."/>
            <person name="Rodriguez J.C."/>
            <person name="Van S.L."/>
            <person name="Yuan L."/>
            <person name="Wang Z."/>
            <person name="Xia Z."/>
            <person name="Xiao L."/>
            <person name="Anderson O.D."/>
            <person name="Ouyang S."/>
            <person name="Liang Y."/>
            <person name="Zimin A.V."/>
            <person name="Pertea G."/>
            <person name="Qi P."/>
            <person name="Bennetzen J.L."/>
            <person name="Dai X."/>
            <person name="Dawson M.W."/>
            <person name="Muller H.G."/>
            <person name="Kugler K."/>
            <person name="Rivarola-Duarte L."/>
            <person name="Spannagl M."/>
            <person name="Mayer K.F.X."/>
            <person name="Lu F.H."/>
            <person name="Bevan M.W."/>
            <person name="Leroy P."/>
            <person name="Li P."/>
            <person name="You F.M."/>
            <person name="Sun Q."/>
            <person name="Liu Z."/>
            <person name="Lyons E."/>
            <person name="Wicker T."/>
            <person name="Salzberg S.L."/>
            <person name="Devos K.M."/>
            <person name="Dvorak J."/>
        </authorList>
    </citation>
    <scope>NUCLEOTIDE SEQUENCE [LARGE SCALE GENOMIC DNA]</scope>
    <source>
        <strain evidence="7">cv. AL8/78</strain>
    </source>
</reference>
<accession>A0A453F953</accession>
<evidence type="ECO:0000313" key="8">
    <source>
        <dbReference type="Proteomes" id="UP000015105"/>
    </source>
</evidence>
<feature type="compositionally biased region" description="Low complexity" evidence="6">
    <location>
        <begin position="43"/>
        <end position="81"/>
    </location>
</feature>
<feature type="region of interest" description="Disordered" evidence="6">
    <location>
        <begin position="348"/>
        <end position="367"/>
    </location>
</feature>
<dbReference type="GO" id="GO:0005769">
    <property type="term" value="C:early endosome"/>
    <property type="evidence" value="ECO:0007669"/>
    <property type="project" value="UniProtKB-SubCell"/>
</dbReference>
<evidence type="ECO:0000256" key="3">
    <source>
        <dbReference type="ARBA" id="ARBA00022989"/>
    </source>
</evidence>
<protein>
    <recommendedName>
        <fullName evidence="5">Probable magnesium transporter</fullName>
    </recommendedName>
</protein>
<keyword evidence="5" id="KW-0813">Transport</keyword>
<feature type="region of interest" description="Disordered" evidence="6">
    <location>
        <begin position="1"/>
        <end position="83"/>
    </location>
</feature>
<evidence type="ECO:0000256" key="5">
    <source>
        <dbReference type="RuleBase" id="RU363078"/>
    </source>
</evidence>
<keyword evidence="2 5" id="KW-0812">Transmembrane</keyword>
<keyword evidence="5" id="KW-0406">Ion transport</keyword>
<feature type="transmembrane region" description="Helical" evidence="5">
    <location>
        <begin position="143"/>
        <end position="162"/>
    </location>
</feature>
<keyword evidence="5" id="KW-0967">Endosome</keyword>
<reference evidence="7" key="5">
    <citation type="journal article" date="2021" name="G3 (Bethesda)">
        <title>Aegilops tauschii genome assembly Aet v5.0 features greater sequence contiguity and improved annotation.</title>
        <authorList>
            <person name="Wang L."/>
            <person name="Zhu T."/>
            <person name="Rodriguez J.C."/>
            <person name="Deal K.R."/>
            <person name="Dubcovsky J."/>
            <person name="McGuire P.E."/>
            <person name="Lux T."/>
            <person name="Spannagl M."/>
            <person name="Mayer K.F.X."/>
            <person name="Baldrich P."/>
            <person name="Meyers B.C."/>
            <person name="Huo N."/>
            <person name="Gu Y.Q."/>
            <person name="Zhou H."/>
            <person name="Devos K.M."/>
            <person name="Bennetzen J.L."/>
            <person name="Unver T."/>
            <person name="Budak H."/>
            <person name="Gulick P.J."/>
            <person name="Galiba G."/>
            <person name="Kalapos B."/>
            <person name="Nelson D.R."/>
            <person name="Li P."/>
            <person name="You F.M."/>
            <person name="Luo M.C."/>
            <person name="Dvorak J."/>
        </authorList>
    </citation>
    <scope>NUCLEOTIDE SEQUENCE [LARGE SCALE GENOMIC DNA]</scope>
    <source>
        <strain evidence="7">cv. AL8/78</strain>
    </source>
</reference>
<dbReference type="GO" id="GO:0005886">
    <property type="term" value="C:plasma membrane"/>
    <property type="evidence" value="ECO:0007669"/>
    <property type="project" value="UniProtKB-SubCell"/>
</dbReference>
<sequence>HTQKALGKPPGAGSDRGCGSRWRSRWPAPPATASARSSRRRAPTSSLPSPSSSRSYGATRSTGSGSAASSSTCAAPPSCSPRSRRRRCVACFPTPLCFSSRPMADAAFVFSHQVSVVQPIAGCGLAILCVFSHFYLKEVMNGLDWIAITMAGLGTIGVGVGGEEQKVEEIPLFSIPWLVLTVVILFVLLNTWLHIYKKQRREQELTGPEVIEEVIYGLESGILFGISSVISKMGFVMSEMGFPKIVVPAAISCSVACSAVGFVYQTRGLKHGRAIVVSTCTSVASIVSGVVAGMVALDEHLPTAPAGRFFLLLGWFFIITGVILLVTSTGVIARLPKPVQKFLKSNMERSHSIRRPGSARGKDSNQSTTIHASTLHILTSTGKEKA</sequence>